<evidence type="ECO:0000313" key="3">
    <source>
        <dbReference type="Proteomes" id="UP000245119"/>
    </source>
</evidence>
<gene>
    <name evidence="2" type="ORF">C0Q70_05294</name>
</gene>
<name>A0A2T7PKV6_POMCA</name>
<feature type="compositionally biased region" description="Basic and acidic residues" evidence="1">
    <location>
        <begin position="54"/>
        <end position="70"/>
    </location>
</feature>
<evidence type="ECO:0000313" key="2">
    <source>
        <dbReference type="EMBL" id="PVD34032.1"/>
    </source>
</evidence>
<organism evidence="2 3">
    <name type="scientific">Pomacea canaliculata</name>
    <name type="common">Golden apple snail</name>
    <dbReference type="NCBI Taxonomy" id="400727"/>
    <lineage>
        <taxon>Eukaryota</taxon>
        <taxon>Metazoa</taxon>
        <taxon>Spiralia</taxon>
        <taxon>Lophotrochozoa</taxon>
        <taxon>Mollusca</taxon>
        <taxon>Gastropoda</taxon>
        <taxon>Caenogastropoda</taxon>
        <taxon>Architaenioglossa</taxon>
        <taxon>Ampullarioidea</taxon>
        <taxon>Ampullariidae</taxon>
        <taxon>Pomacea</taxon>
    </lineage>
</organism>
<keyword evidence="3" id="KW-1185">Reference proteome</keyword>
<feature type="region of interest" description="Disordered" evidence="1">
    <location>
        <begin position="156"/>
        <end position="198"/>
    </location>
</feature>
<sequence>MAARRNIQESSSNGHSLSGEKTRSDTSDLDTSETEALFTQIADYFDPGKPSHSSSDKKESRQTRDRKEKVTSNSAARPNTSNNVLQMLPSCSYVLPSGHHDQRIESSLSHTGEHFFPKPGRFESRGHRGFGASEDWQSGSNNPCDIESLYTHPESLRTHEPSMPAATRNISRSPRRKRNRWSSDDSVSFLGPDEETGHMNDEEYAKWLQQQIDIEDYWRNRLQMSNPQDASFHESGRRGNMDRFTIFSPKSRRLAVLTGRNCQP</sequence>
<reference evidence="2 3" key="1">
    <citation type="submission" date="2018-04" db="EMBL/GenBank/DDBJ databases">
        <title>The genome of golden apple snail Pomacea canaliculata provides insight into stress tolerance and invasive adaptation.</title>
        <authorList>
            <person name="Liu C."/>
            <person name="Liu B."/>
            <person name="Ren Y."/>
            <person name="Zhang Y."/>
            <person name="Wang H."/>
            <person name="Li S."/>
            <person name="Jiang F."/>
            <person name="Yin L."/>
            <person name="Zhang G."/>
            <person name="Qian W."/>
            <person name="Fan W."/>
        </authorList>
    </citation>
    <scope>NUCLEOTIDE SEQUENCE [LARGE SCALE GENOMIC DNA]</scope>
    <source>
        <strain evidence="2">SZHN2017</strain>
        <tissue evidence="2">Muscle</tissue>
    </source>
</reference>
<evidence type="ECO:0000256" key="1">
    <source>
        <dbReference type="SAM" id="MobiDB-lite"/>
    </source>
</evidence>
<feature type="compositionally biased region" description="Polar residues" evidence="1">
    <location>
        <begin position="71"/>
        <end position="84"/>
    </location>
</feature>
<dbReference type="EMBL" id="PZQS01000003">
    <property type="protein sequence ID" value="PVD34032.1"/>
    <property type="molecule type" value="Genomic_DNA"/>
</dbReference>
<protein>
    <submittedName>
        <fullName evidence="2">Uncharacterized protein</fullName>
    </submittedName>
</protein>
<dbReference type="Proteomes" id="UP000245119">
    <property type="component" value="Linkage Group LG3"/>
</dbReference>
<proteinExistence type="predicted"/>
<accession>A0A2T7PKV6</accession>
<comment type="caution">
    <text evidence="2">The sequence shown here is derived from an EMBL/GenBank/DDBJ whole genome shotgun (WGS) entry which is preliminary data.</text>
</comment>
<dbReference type="OrthoDB" id="8062037at2759"/>
<feature type="region of interest" description="Disordered" evidence="1">
    <location>
        <begin position="1"/>
        <end position="84"/>
    </location>
</feature>
<dbReference type="AlphaFoldDB" id="A0A2T7PKV6"/>